<organism evidence="2 3">
    <name type="scientific">Usitatibacter rugosus</name>
    <dbReference type="NCBI Taxonomy" id="2732067"/>
    <lineage>
        <taxon>Bacteria</taxon>
        <taxon>Pseudomonadati</taxon>
        <taxon>Pseudomonadota</taxon>
        <taxon>Betaproteobacteria</taxon>
        <taxon>Nitrosomonadales</taxon>
        <taxon>Usitatibacteraceae</taxon>
        <taxon>Usitatibacter</taxon>
    </lineage>
</organism>
<sequence>MTQRRGAAVLSIVAGVAFAAHAVDTAGITAFSAMDPAQPIPPSWYEIKLTRLKPPEFTLVRDDGATVLRSNADSAGGSLVHRVDVDPKGKPRLAWRWKIDHVVEGGDLTRPEGDDYAARVYVMFDLPLSELPLGLRTKVRLARLLHSDVPSAAICYVWDNRQPVGTIRPNTHVGNVRMIVLRSGPEGAGKWAAESRDLDADFRAAFAGVTTQPTPRIVGVAVGNDTDQTHGSVTAWFGDLRIEAAR</sequence>
<name>A0A6M4H2K7_9PROT</name>
<reference evidence="2 3" key="1">
    <citation type="submission" date="2020-04" db="EMBL/GenBank/DDBJ databases">
        <title>Usitatibacter rugosus gen. nov., sp. nov. and Usitatibacter palustris sp. nov., novel members of Usitatibacteraceae fam. nov. within the order Nitrosomonadales isolated from soil.</title>
        <authorList>
            <person name="Huber K.J."/>
            <person name="Neumann-Schaal M."/>
            <person name="Geppert A."/>
            <person name="Luckner M."/>
            <person name="Wanner G."/>
            <person name="Overmann J."/>
        </authorList>
    </citation>
    <scope>NUCLEOTIDE SEQUENCE [LARGE SCALE GENOMIC DNA]</scope>
    <source>
        <strain evidence="2 3">0125_3</strain>
    </source>
</reference>
<feature type="signal peptide" evidence="1">
    <location>
        <begin position="1"/>
        <end position="22"/>
    </location>
</feature>
<evidence type="ECO:0000313" key="3">
    <source>
        <dbReference type="Proteomes" id="UP000501534"/>
    </source>
</evidence>
<gene>
    <name evidence="2" type="ORF">DSM104443_03917</name>
</gene>
<accession>A0A6M4H2K7</accession>
<keyword evidence="1" id="KW-0732">Signal</keyword>
<dbReference type="InterPro" id="IPR021409">
    <property type="entry name" value="DUF3047"/>
</dbReference>
<evidence type="ECO:0008006" key="4">
    <source>
        <dbReference type="Google" id="ProtNLM"/>
    </source>
</evidence>
<dbReference type="Pfam" id="PF11249">
    <property type="entry name" value="DUF3047"/>
    <property type="match status" value="1"/>
</dbReference>
<keyword evidence="3" id="KW-1185">Reference proteome</keyword>
<dbReference type="Proteomes" id="UP000501534">
    <property type="component" value="Chromosome"/>
</dbReference>
<feature type="chain" id="PRO_5026694042" description="DUF3047 domain-containing protein" evidence="1">
    <location>
        <begin position="23"/>
        <end position="246"/>
    </location>
</feature>
<dbReference type="AlphaFoldDB" id="A0A6M4H2K7"/>
<protein>
    <recommendedName>
        <fullName evidence="4">DUF3047 domain-containing protein</fullName>
    </recommendedName>
</protein>
<evidence type="ECO:0000313" key="2">
    <source>
        <dbReference type="EMBL" id="QJR12824.1"/>
    </source>
</evidence>
<dbReference type="KEGG" id="uru:DSM104443_03917"/>
<dbReference type="EMBL" id="CP053069">
    <property type="protein sequence ID" value="QJR12824.1"/>
    <property type="molecule type" value="Genomic_DNA"/>
</dbReference>
<dbReference type="RefSeq" id="WP_171095358.1">
    <property type="nucleotide sequence ID" value="NZ_CP053069.1"/>
</dbReference>
<proteinExistence type="predicted"/>
<evidence type="ECO:0000256" key="1">
    <source>
        <dbReference type="SAM" id="SignalP"/>
    </source>
</evidence>